<gene>
    <name evidence="2" type="ORF">PSM36_1055</name>
</gene>
<evidence type="ECO:0000313" key="2">
    <source>
        <dbReference type="EMBL" id="SCD19880.1"/>
    </source>
</evidence>
<sequence>MDRRNFLRAVALTGAALTTVKETDAMSVLTQSFETANAAKKYDLVAVMGGEPEAMFRKAIAEMGGISNFISKGDKVCVKPNIGWDQPVEMAANTNPKLVEEIIKQCFDAGAAEVTVFDHTCDDWRKSYANSGIEEAAKKAGAKMVPAHQESYYKTVSLPKGRSLKTTKIHQAIVDCDKWINVPVLKNHGGAQLTISMKNYMGIVWDRGFFHANDLQQCIADVCTYPKKPVLNIVDAYRLMKTSGPRGRSLSDVVLSKGLFISQDIVAADTAAANFFNQAREMPLDKVTHISKGEELGIGTMKLDNLNIRRLRI</sequence>
<dbReference type="STRING" id="1642647.PSM36_1055"/>
<reference evidence="2 3" key="1">
    <citation type="submission" date="2016-08" db="EMBL/GenBank/DDBJ databases">
        <authorList>
            <person name="Seilhamer J.J."/>
        </authorList>
    </citation>
    <scope>NUCLEOTIDE SEQUENCE [LARGE SCALE GENOMIC DNA]</scope>
    <source>
        <strain evidence="2">M3/6</strain>
    </source>
</reference>
<protein>
    <recommendedName>
        <fullName evidence="1">DUF362 domain-containing protein</fullName>
    </recommendedName>
</protein>
<evidence type="ECO:0000259" key="1">
    <source>
        <dbReference type="Pfam" id="PF04015"/>
    </source>
</evidence>
<dbReference type="NCBIfam" id="TIGR01409">
    <property type="entry name" value="TAT_signal_seq"/>
    <property type="match status" value="1"/>
</dbReference>
<dbReference type="EMBL" id="LT605205">
    <property type="protein sequence ID" value="SCD19880.1"/>
    <property type="molecule type" value="Genomic_DNA"/>
</dbReference>
<keyword evidence="3" id="KW-1185">Reference proteome</keyword>
<dbReference type="RefSeq" id="WP_076929443.1">
    <property type="nucleotide sequence ID" value="NZ_LT605205.1"/>
</dbReference>
<dbReference type="Proteomes" id="UP000187464">
    <property type="component" value="Chromosome I"/>
</dbReference>
<name>A0A1R3SY96_9BACT</name>
<proteinExistence type="predicted"/>
<dbReference type="Pfam" id="PF04015">
    <property type="entry name" value="DUF362"/>
    <property type="match status" value="1"/>
</dbReference>
<organism evidence="2 3">
    <name type="scientific">Proteiniphilum saccharofermentans</name>
    <dbReference type="NCBI Taxonomy" id="1642647"/>
    <lineage>
        <taxon>Bacteria</taxon>
        <taxon>Pseudomonadati</taxon>
        <taxon>Bacteroidota</taxon>
        <taxon>Bacteroidia</taxon>
        <taxon>Bacteroidales</taxon>
        <taxon>Dysgonomonadaceae</taxon>
        <taxon>Proteiniphilum</taxon>
    </lineage>
</organism>
<feature type="domain" description="DUF362" evidence="1">
    <location>
        <begin position="76"/>
        <end position="273"/>
    </location>
</feature>
<dbReference type="KEGG" id="psac:PSM36_1055"/>
<dbReference type="AlphaFoldDB" id="A0A1R3SY96"/>
<accession>A0A1R3SY96</accession>
<evidence type="ECO:0000313" key="3">
    <source>
        <dbReference type="Proteomes" id="UP000187464"/>
    </source>
</evidence>
<dbReference type="InterPro" id="IPR007160">
    <property type="entry name" value="DUF362"/>
</dbReference>
<dbReference type="InterPro" id="IPR019546">
    <property type="entry name" value="TAT_signal_bac_arc"/>
</dbReference>